<gene>
    <name evidence="1" type="ORF">EAH84_13625</name>
</gene>
<evidence type="ECO:0000313" key="2">
    <source>
        <dbReference type="Proteomes" id="UP000318413"/>
    </source>
</evidence>
<dbReference type="CDD" id="cd02440">
    <property type="entry name" value="AdoMet_MTases"/>
    <property type="match status" value="1"/>
</dbReference>
<dbReference type="RefSeq" id="WP_140872556.1">
    <property type="nucleotide sequence ID" value="NZ_RCZK01000014.1"/>
</dbReference>
<sequence>MSKTHLFATFTGAYPAQPATAYWRAIEIAALASREIPNGRGLDLGCGDGILTDILLDEIGTRDLVGIDLDPLETDAARRFPFYRAIHTCSADAIPEDAATFDFVMSNSVLEHVPPLEGTMAEVGRLLKRNGRFFFTVPGPAFHDNLAGGLMPGVSRAAYLKTLDTRLAHLHYLSEADWREMLGRHGLVLDTCLGYLDPAQTRRWETLSRFTGGLLYTLFGKTARPIEIQRKLGARTLQNRRRLPQPLAALLGRIARLGVPSAGTGWTSLNTASCMLIEGHRA</sequence>
<comment type="caution">
    <text evidence="1">The sequence shown here is derived from an EMBL/GenBank/DDBJ whole genome shotgun (WGS) entry which is preliminary data.</text>
</comment>
<reference evidence="1 2" key="1">
    <citation type="journal article" date="2019" name="Environ. Microbiol.">
        <title>Species interactions and distinct microbial communities in high Arctic permafrost affected cryosols are associated with the CH4 and CO2 gas fluxes.</title>
        <authorList>
            <person name="Altshuler I."/>
            <person name="Hamel J."/>
            <person name="Turney S."/>
            <person name="Magnuson E."/>
            <person name="Levesque R."/>
            <person name="Greer C."/>
            <person name="Whyte L.G."/>
        </authorList>
    </citation>
    <scope>NUCLEOTIDE SEQUENCE [LARGE SCALE GENOMIC DNA]</scope>
    <source>
        <strain evidence="1 2">S5.1</strain>
    </source>
</reference>
<protein>
    <submittedName>
        <fullName evidence="1">SAM-dependent methyltransferase</fullName>
    </submittedName>
</protein>
<keyword evidence="1" id="KW-0489">Methyltransferase</keyword>
<evidence type="ECO:0000313" key="1">
    <source>
        <dbReference type="EMBL" id="TPG09627.1"/>
    </source>
</evidence>
<proteinExistence type="predicted"/>
<dbReference type="Gene3D" id="3.40.50.150">
    <property type="entry name" value="Vaccinia Virus protein VP39"/>
    <property type="match status" value="1"/>
</dbReference>
<dbReference type="Proteomes" id="UP000318413">
    <property type="component" value="Unassembled WGS sequence"/>
</dbReference>
<keyword evidence="1" id="KW-0808">Transferase</keyword>
<dbReference type="InterPro" id="IPR029063">
    <property type="entry name" value="SAM-dependent_MTases_sf"/>
</dbReference>
<dbReference type="PANTHER" id="PTHR43861">
    <property type="entry name" value="TRANS-ACONITATE 2-METHYLTRANSFERASE-RELATED"/>
    <property type="match status" value="1"/>
</dbReference>
<dbReference type="EMBL" id="RCZK01000014">
    <property type="protein sequence ID" value="TPG09627.1"/>
    <property type="molecule type" value="Genomic_DNA"/>
</dbReference>
<keyword evidence="2" id="KW-1185">Reference proteome</keyword>
<dbReference type="OrthoDB" id="9792690at2"/>
<dbReference type="GO" id="GO:0008168">
    <property type="term" value="F:methyltransferase activity"/>
    <property type="evidence" value="ECO:0007669"/>
    <property type="project" value="UniProtKB-KW"/>
</dbReference>
<name>A0A502C8W4_9SPHN</name>
<organism evidence="1 2">
    <name type="scientific">Sphingomonas oligophenolica</name>
    <dbReference type="NCBI Taxonomy" id="301154"/>
    <lineage>
        <taxon>Bacteria</taxon>
        <taxon>Pseudomonadati</taxon>
        <taxon>Pseudomonadota</taxon>
        <taxon>Alphaproteobacteria</taxon>
        <taxon>Sphingomonadales</taxon>
        <taxon>Sphingomonadaceae</taxon>
        <taxon>Sphingomonas</taxon>
    </lineage>
</organism>
<dbReference type="Pfam" id="PF13489">
    <property type="entry name" value="Methyltransf_23"/>
    <property type="match status" value="1"/>
</dbReference>
<dbReference type="GO" id="GO:0032259">
    <property type="term" value="P:methylation"/>
    <property type="evidence" value="ECO:0007669"/>
    <property type="project" value="UniProtKB-KW"/>
</dbReference>
<accession>A0A502C8W4</accession>
<dbReference type="SUPFAM" id="SSF53335">
    <property type="entry name" value="S-adenosyl-L-methionine-dependent methyltransferases"/>
    <property type="match status" value="1"/>
</dbReference>
<dbReference type="AlphaFoldDB" id="A0A502C8W4"/>